<accession>A0A814QSV0</accession>
<protein>
    <submittedName>
        <fullName evidence="1">Uncharacterized protein</fullName>
    </submittedName>
</protein>
<sequence>MISQVEGVLSIHFKRLLHLKISHRSTKEKHFKLRITFKNQSKTSKIFSVSKNLISNDVLIDELKNFSIKLTETDTKEYLLIELIQLNANDFSKQTSKALANINVLDFINSLSIFTEHTIELHAINKHEHFIKSFDENNLFLCHLEVESCFLYGLFGYGFSNRLIFDSSSTQNKISSKYLAYSLFKRFDFNEDDLDTVKPENTSNLFIPKKESIQKIVLDEPKNQENNEFIILKQVLSKKSRFMAYKADINQFNNRFD</sequence>
<dbReference type="EMBL" id="CAJNOC010009048">
    <property type="protein sequence ID" value="CAF1124182.1"/>
    <property type="molecule type" value="Genomic_DNA"/>
</dbReference>
<comment type="caution">
    <text evidence="1">The sequence shown here is derived from an EMBL/GenBank/DDBJ whole genome shotgun (WGS) entry which is preliminary data.</text>
</comment>
<keyword evidence="2" id="KW-1185">Reference proteome</keyword>
<feature type="non-terminal residue" evidence="1">
    <location>
        <position position="257"/>
    </location>
</feature>
<dbReference type="OrthoDB" id="2144823at2759"/>
<name>A0A814QSV0_9BILA</name>
<reference evidence="1" key="1">
    <citation type="submission" date="2021-02" db="EMBL/GenBank/DDBJ databases">
        <authorList>
            <person name="Nowell W R."/>
        </authorList>
    </citation>
    <scope>NUCLEOTIDE SEQUENCE</scope>
    <source>
        <strain evidence="1">Ploen Becks lab</strain>
    </source>
</reference>
<evidence type="ECO:0000313" key="1">
    <source>
        <dbReference type="EMBL" id="CAF1124182.1"/>
    </source>
</evidence>
<gene>
    <name evidence="1" type="ORF">OXX778_LOCUS22178</name>
</gene>
<dbReference type="AlphaFoldDB" id="A0A814QSV0"/>
<proteinExistence type="predicted"/>
<evidence type="ECO:0000313" key="2">
    <source>
        <dbReference type="Proteomes" id="UP000663879"/>
    </source>
</evidence>
<organism evidence="1 2">
    <name type="scientific">Brachionus calyciflorus</name>
    <dbReference type="NCBI Taxonomy" id="104777"/>
    <lineage>
        <taxon>Eukaryota</taxon>
        <taxon>Metazoa</taxon>
        <taxon>Spiralia</taxon>
        <taxon>Gnathifera</taxon>
        <taxon>Rotifera</taxon>
        <taxon>Eurotatoria</taxon>
        <taxon>Monogononta</taxon>
        <taxon>Pseudotrocha</taxon>
        <taxon>Ploima</taxon>
        <taxon>Brachionidae</taxon>
        <taxon>Brachionus</taxon>
    </lineage>
</organism>
<dbReference type="Proteomes" id="UP000663879">
    <property type="component" value="Unassembled WGS sequence"/>
</dbReference>